<feature type="non-terminal residue" evidence="1">
    <location>
        <position position="199"/>
    </location>
</feature>
<gene>
    <name evidence="1" type="ORF">EZS28_051471</name>
</gene>
<evidence type="ECO:0000313" key="1">
    <source>
        <dbReference type="EMBL" id="KAA6353002.1"/>
    </source>
</evidence>
<organism evidence="1 2">
    <name type="scientific">Streblomastix strix</name>
    <dbReference type="NCBI Taxonomy" id="222440"/>
    <lineage>
        <taxon>Eukaryota</taxon>
        <taxon>Metamonada</taxon>
        <taxon>Preaxostyla</taxon>
        <taxon>Oxymonadida</taxon>
        <taxon>Streblomastigidae</taxon>
        <taxon>Streblomastix</taxon>
    </lineage>
</organism>
<accession>A0A5J4T4T3</accession>
<comment type="caution">
    <text evidence="1">The sequence shown here is derived from an EMBL/GenBank/DDBJ whole genome shotgun (WGS) entry which is preliminary data.</text>
</comment>
<reference evidence="1 2" key="1">
    <citation type="submission" date="2019-03" db="EMBL/GenBank/DDBJ databases">
        <title>Single cell metagenomics reveals metabolic interactions within the superorganism composed of flagellate Streblomastix strix and complex community of Bacteroidetes bacteria on its surface.</title>
        <authorList>
            <person name="Treitli S.C."/>
            <person name="Kolisko M."/>
            <person name="Husnik F."/>
            <person name="Keeling P."/>
            <person name="Hampl V."/>
        </authorList>
    </citation>
    <scope>NUCLEOTIDE SEQUENCE [LARGE SCALE GENOMIC DNA]</scope>
    <source>
        <strain evidence="1">ST1C</strain>
    </source>
</reference>
<proteinExistence type="predicted"/>
<dbReference type="SUPFAM" id="SSF51126">
    <property type="entry name" value="Pectin lyase-like"/>
    <property type="match status" value="1"/>
</dbReference>
<dbReference type="InterPro" id="IPR011050">
    <property type="entry name" value="Pectin_lyase_fold/virulence"/>
</dbReference>
<name>A0A5J4T4T3_9EUKA</name>
<protein>
    <recommendedName>
        <fullName evidence="3">Right handed beta helix domain-containing protein</fullName>
    </recommendedName>
</protein>
<dbReference type="Proteomes" id="UP000324800">
    <property type="component" value="Unassembled WGS sequence"/>
</dbReference>
<evidence type="ECO:0000313" key="2">
    <source>
        <dbReference type="Proteomes" id="UP000324800"/>
    </source>
</evidence>
<dbReference type="EMBL" id="SNRW01038936">
    <property type="protein sequence ID" value="KAA6353002.1"/>
    <property type="molecule type" value="Genomic_DNA"/>
</dbReference>
<evidence type="ECO:0008006" key="3">
    <source>
        <dbReference type="Google" id="ProtNLM"/>
    </source>
</evidence>
<dbReference type="AlphaFoldDB" id="A0A5J4T4T3"/>
<sequence length="199" mass="21777">MELEIRIVGLIHSEQVIIGENKGWKRSRITIIGDGNKTKQRVTLTEVVNNEGEKQFIIEIDSSTIGDIIIQNIEIQKQNCGFLKAEGVKSVALRECNFFYGGTIFYNSEGRFEITLCDFKGNSQLSEINSFISATQGTVDIFCSTFYQGSFAGQGTGCIVCSQQCISCLIDGCQFIRNILGAGSSAIAITTSNCQLLSI</sequence>